<dbReference type="InterPro" id="IPR027417">
    <property type="entry name" value="P-loop_NTPase"/>
</dbReference>
<dbReference type="GO" id="GO:0005815">
    <property type="term" value="C:microtubule organizing center"/>
    <property type="evidence" value="ECO:0007669"/>
    <property type="project" value="TreeGrafter"/>
</dbReference>
<protein>
    <recommendedName>
        <fullName evidence="4">DNA recombination and repair protein Rad51-like C-terminal domain-containing protein</fullName>
    </recommendedName>
</protein>
<evidence type="ECO:0000256" key="1">
    <source>
        <dbReference type="SAM" id="MobiDB-lite"/>
    </source>
</evidence>
<proteinExistence type="predicted"/>
<sequence>MSAEVFGAKLLAEVQEESLASNDARMKLLSELRAFQTPQPRAVTGLPEVDNIIEVYRYPPANTSAHAGRISSDFNIPSEDDFDHDHEYYESNLSPTRGPRVKTTKPKPLIIHISPGPHGSPAATAHLLYQLTALSILPRQHGGKHSTVAFVDCTNTFSATQLYRITLSHLRSSKSSTQLPPAASTIIAKDALSHVHVLQCTSSRSLLATLKDLPTYLLDASAHHSSDRPFTLLIINGINAFHYQDRFTAELTRLETVNVGPIAPSESLSTQILTELKKIQATFECTVIYTTSSFPSSSSSSALPTTTTATTPATRDDTSPLPAPNDTAGLDIYTRSALLNLHPSRVGVAQFAPAMSLEECLRDKEKRGEAVRKARYWVGSSAGGLGERRDIRTGHGELGFGMRVLSGGEVVFE</sequence>
<accession>A0AAN8EP42</accession>
<dbReference type="Gene3D" id="3.40.50.300">
    <property type="entry name" value="P-loop containing nucleotide triphosphate hydrolases"/>
    <property type="match status" value="1"/>
</dbReference>
<dbReference type="GO" id="GO:0000724">
    <property type="term" value="P:double-strand break repair via homologous recombination"/>
    <property type="evidence" value="ECO:0007669"/>
    <property type="project" value="InterPro"/>
</dbReference>
<evidence type="ECO:0000313" key="2">
    <source>
        <dbReference type="EMBL" id="KAK5952920.1"/>
    </source>
</evidence>
<dbReference type="GO" id="GO:0000400">
    <property type="term" value="F:four-way junction DNA binding"/>
    <property type="evidence" value="ECO:0007669"/>
    <property type="project" value="TreeGrafter"/>
</dbReference>
<feature type="region of interest" description="Disordered" evidence="1">
    <location>
        <begin position="292"/>
        <end position="326"/>
    </location>
</feature>
<gene>
    <name evidence="2" type="ORF">OHC33_006041</name>
</gene>
<reference evidence="2 3" key="1">
    <citation type="submission" date="2022-12" db="EMBL/GenBank/DDBJ databases">
        <title>Genomic features and morphological characterization of a novel Knufia sp. strain isolated from spacecraft assembly facility.</title>
        <authorList>
            <person name="Teixeira M."/>
            <person name="Chander A.M."/>
            <person name="Stajich J.E."/>
            <person name="Venkateswaran K."/>
        </authorList>
    </citation>
    <scope>NUCLEOTIDE SEQUENCE [LARGE SCALE GENOMIC DNA]</scope>
    <source>
        <strain evidence="2 3">FJI-L2-BK-P2</strain>
    </source>
</reference>
<dbReference type="Proteomes" id="UP001316803">
    <property type="component" value="Unassembled WGS sequence"/>
</dbReference>
<organism evidence="2 3">
    <name type="scientific">Knufia fluminis</name>
    <dbReference type="NCBI Taxonomy" id="191047"/>
    <lineage>
        <taxon>Eukaryota</taxon>
        <taxon>Fungi</taxon>
        <taxon>Dikarya</taxon>
        <taxon>Ascomycota</taxon>
        <taxon>Pezizomycotina</taxon>
        <taxon>Eurotiomycetes</taxon>
        <taxon>Chaetothyriomycetidae</taxon>
        <taxon>Chaetothyriales</taxon>
        <taxon>Trichomeriaceae</taxon>
        <taxon>Knufia</taxon>
    </lineage>
</organism>
<evidence type="ECO:0000313" key="3">
    <source>
        <dbReference type="Proteomes" id="UP001316803"/>
    </source>
</evidence>
<dbReference type="PANTHER" id="PTHR46644:SF2">
    <property type="entry name" value="DNA REPAIR PROTEIN XRCC2"/>
    <property type="match status" value="1"/>
</dbReference>
<dbReference type="GO" id="GO:0005657">
    <property type="term" value="C:replication fork"/>
    <property type="evidence" value="ECO:0007669"/>
    <property type="project" value="InterPro"/>
</dbReference>
<dbReference type="InterPro" id="IPR030547">
    <property type="entry name" value="XRCC2"/>
</dbReference>
<keyword evidence="3" id="KW-1185">Reference proteome</keyword>
<name>A0AAN8EP42_9EURO</name>
<dbReference type="GO" id="GO:0042148">
    <property type="term" value="P:DNA strand invasion"/>
    <property type="evidence" value="ECO:0007669"/>
    <property type="project" value="TreeGrafter"/>
</dbReference>
<comment type="caution">
    <text evidence="2">The sequence shown here is derived from an EMBL/GenBank/DDBJ whole genome shotgun (WGS) entry which is preliminary data.</text>
</comment>
<dbReference type="PANTHER" id="PTHR46644">
    <property type="entry name" value="DNA REPAIR PROTEIN XRCC2"/>
    <property type="match status" value="1"/>
</dbReference>
<dbReference type="AlphaFoldDB" id="A0AAN8EP42"/>
<dbReference type="GO" id="GO:0033063">
    <property type="term" value="C:Rad51B-Rad51C-Rad51D-XRCC2 complex"/>
    <property type="evidence" value="ECO:0007669"/>
    <property type="project" value="InterPro"/>
</dbReference>
<evidence type="ECO:0008006" key="4">
    <source>
        <dbReference type="Google" id="ProtNLM"/>
    </source>
</evidence>
<dbReference type="SUPFAM" id="SSF52540">
    <property type="entry name" value="P-loop containing nucleoside triphosphate hydrolases"/>
    <property type="match status" value="1"/>
</dbReference>
<feature type="compositionally biased region" description="Low complexity" evidence="1">
    <location>
        <begin position="292"/>
        <end position="313"/>
    </location>
</feature>
<dbReference type="EMBL" id="JAKLMC020000013">
    <property type="protein sequence ID" value="KAK5952920.1"/>
    <property type="molecule type" value="Genomic_DNA"/>
</dbReference>